<evidence type="ECO:0000259" key="6">
    <source>
        <dbReference type="Pfam" id="PF00425"/>
    </source>
</evidence>
<dbReference type="Pfam" id="PF00425">
    <property type="entry name" value="Chorismate_bind"/>
    <property type="match status" value="1"/>
</dbReference>
<dbReference type="InterPro" id="IPR005801">
    <property type="entry name" value="ADC_synthase"/>
</dbReference>
<name>X5EB67_9CORY</name>
<feature type="domain" description="Chorismate-utilising enzyme C-terminal" evidence="6">
    <location>
        <begin position="130"/>
        <end position="391"/>
    </location>
</feature>
<dbReference type="AlphaFoldDB" id="X5EB67"/>
<reference evidence="7 8" key="1">
    <citation type="journal article" date="2015" name="Int. J. Syst. Evol. Microbiol.">
        <title>Revisiting Corynebacterium glyciniphilum (ex Kubota et al., 1972) sp. nov., nom. rev., isolated from putrefied banana.</title>
        <authorList>
            <person name="Al-Dilaimi A."/>
            <person name="Bednarz H."/>
            <person name="Lomker A."/>
            <person name="Niehaus K."/>
            <person name="Kalinowski J."/>
            <person name="Ruckert C."/>
        </authorList>
    </citation>
    <scope>NUCLEOTIDE SEQUENCE [LARGE SCALE GENOMIC DNA]</scope>
    <source>
        <strain evidence="7">AJ 3170</strain>
    </source>
</reference>
<dbReference type="NCBIfam" id="TIGR00543">
    <property type="entry name" value="isochor_syn"/>
    <property type="match status" value="1"/>
</dbReference>
<dbReference type="InterPro" id="IPR015890">
    <property type="entry name" value="Chorismate_C"/>
</dbReference>
<evidence type="ECO:0000256" key="5">
    <source>
        <dbReference type="ARBA" id="ARBA00041564"/>
    </source>
</evidence>
<dbReference type="KEGG" id="cgy:CGLY_07080"/>
<dbReference type="InterPro" id="IPR004561">
    <property type="entry name" value="IsoChor_synthase"/>
</dbReference>
<organism evidence="7 8">
    <name type="scientific">Corynebacterium glyciniphilum AJ 3170</name>
    <dbReference type="NCBI Taxonomy" id="1404245"/>
    <lineage>
        <taxon>Bacteria</taxon>
        <taxon>Bacillati</taxon>
        <taxon>Actinomycetota</taxon>
        <taxon>Actinomycetes</taxon>
        <taxon>Mycobacteriales</taxon>
        <taxon>Corynebacteriaceae</taxon>
        <taxon>Corynebacterium</taxon>
    </lineage>
</organism>
<gene>
    <name evidence="7" type="ORF">CGLY_07080</name>
</gene>
<dbReference type="SUPFAM" id="SSF56322">
    <property type="entry name" value="ADC synthase"/>
    <property type="match status" value="1"/>
</dbReference>
<evidence type="ECO:0000256" key="4">
    <source>
        <dbReference type="ARBA" id="ARBA00023235"/>
    </source>
</evidence>
<protein>
    <recommendedName>
        <fullName evidence="3">isochorismate synthase</fullName>
        <ecNumber evidence="3">5.4.4.2</ecNumber>
    </recommendedName>
    <alternativeName>
        <fullName evidence="5">Isochorismate mutase</fullName>
    </alternativeName>
</protein>
<sequence length="408" mass="43447">MAERVGARARTCGTSNFSLFRPPEYGGCVINNDRPSTAPDFLLSRASGSIRTQGTRTSFPDPFEAATALRDGSARLVVGAVPFDTGNRAALTVPGTVIETEGPLEPPAHYRGRELGDRLEVVNVHPLSSSEEHQSTVAAAIETMHNTTLRKVVLARAVDIEFAEEVDPLLIAARLIDLSAHRDGFAVDLSATGRSDDRGTMLVGSSPEVLIRRRGTTVEARPLAGSAARLADRQADETVGRMLRDSTKDLTEHELVVDHYRQVLSGVCSELSIPDAPELIKTNEMWHLATPVRGTLPDLNFSALDLALMLHPTPAVGGTPTDDAIGIINEVEEPRCFYAGFVGWCNDDGDGEYMVSIRCAEVAGATARAWAGGGVIASSSPAAEAAETTAKLQTALRALNVPATMRAV</sequence>
<comment type="catalytic activity">
    <reaction evidence="1">
        <text>chorismate = isochorismate</text>
        <dbReference type="Rhea" id="RHEA:18985"/>
        <dbReference type="ChEBI" id="CHEBI:29748"/>
        <dbReference type="ChEBI" id="CHEBI:29780"/>
        <dbReference type="EC" id="5.4.4.2"/>
    </reaction>
</comment>
<accession>X5EB67</accession>
<dbReference type="EC" id="5.4.4.2" evidence="3"/>
<dbReference type="STRING" id="1404245.CGLY_07080"/>
<evidence type="ECO:0000256" key="3">
    <source>
        <dbReference type="ARBA" id="ARBA00012824"/>
    </source>
</evidence>
<evidence type="ECO:0000313" key="8">
    <source>
        <dbReference type="Proteomes" id="UP000023703"/>
    </source>
</evidence>
<dbReference type="EMBL" id="CP006842">
    <property type="protein sequence ID" value="AHW63861.1"/>
    <property type="molecule type" value="Genomic_DNA"/>
</dbReference>
<evidence type="ECO:0000313" key="7">
    <source>
        <dbReference type="EMBL" id="AHW63861.1"/>
    </source>
</evidence>
<dbReference type="Gene3D" id="3.60.120.10">
    <property type="entry name" value="Anthranilate synthase"/>
    <property type="match status" value="1"/>
</dbReference>
<comment type="similarity">
    <text evidence="2">Belongs to the isochorismate synthase family.</text>
</comment>
<dbReference type="GO" id="GO:0008909">
    <property type="term" value="F:isochorismate synthase activity"/>
    <property type="evidence" value="ECO:0007669"/>
    <property type="project" value="UniProtKB-EC"/>
</dbReference>
<dbReference type="Proteomes" id="UP000023703">
    <property type="component" value="Chromosome"/>
</dbReference>
<dbReference type="HOGENOM" id="CLU_006493_8_6_11"/>
<evidence type="ECO:0000256" key="2">
    <source>
        <dbReference type="ARBA" id="ARBA00005297"/>
    </source>
</evidence>
<evidence type="ECO:0000256" key="1">
    <source>
        <dbReference type="ARBA" id="ARBA00000799"/>
    </source>
</evidence>
<dbReference type="GO" id="GO:0009697">
    <property type="term" value="P:salicylic acid biosynthetic process"/>
    <property type="evidence" value="ECO:0007669"/>
    <property type="project" value="TreeGrafter"/>
</dbReference>
<proteinExistence type="inferred from homology"/>
<keyword evidence="8" id="KW-1185">Reference proteome</keyword>
<dbReference type="eggNOG" id="COG1169">
    <property type="taxonomic scope" value="Bacteria"/>
</dbReference>
<keyword evidence="4 7" id="KW-0413">Isomerase</keyword>
<dbReference type="PANTHER" id="PTHR42839:SF2">
    <property type="entry name" value="ISOCHORISMATE SYNTHASE ENTC"/>
    <property type="match status" value="1"/>
</dbReference>
<dbReference type="PANTHER" id="PTHR42839">
    <property type="entry name" value="ISOCHORISMATE SYNTHASE ENTC"/>
    <property type="match status" value="1"/>
</dbReference>